<feature type="region of interest" description="Disordered" evidence="8">
    <location>
        <begin position="299"/>
        <end position="363"/>
    </location>
</feature>
<feature type="compositionally biased region" description="Low complexity" evidence="8">
    <location>
        <begin position="2357"/>
        <end position="2375"/>
    </location>
</feature>
<proteinExistence type="inferred from homology"/>
<evidence type="ECO:0000256" key="8">
    <source>
        <dbReference type="SAM" id="MobiDB-lite"/>
    </source>
</evidence>
<comment type="similarity">
    <text evidence="2">Belongs to the PRP18 family.</text>
</comment>
<dbReference type="InterPro" id="IPR004098">
    <property type="entry name" value="Prp18"/>
</dbReference>
<keyword evidence="5" id="KW-0747">Spliceosome</keyword>
<keyword evidence="12" id="KW-1185">Reference proteome</keyword>
<dbReference type="SMART" id="SM00271">
    <property type="entry name" value="DnaJ"/>
    <property type="match status" value="1"/>
</dbReference>
<keyword evidence="6" id="KW-0508">mRNA splicing</keyword>
<feature type="domain" description="J" evidence="9">
    <location>
        <begin position="2295"/>
        <end position="2358"/>
    </location>
</feature>
<evidence type="ECO:0000256" key="1">
    <source>
        <dbReference type="ARBA" id="ARBA00004123"/>
    </source>
</evidence>
<keyword evidence="7" id="KW-0539">Nucleus</keyword>
<feature type="region of interest" description="Disordered" evidence="8">
    <location>
        <begin position="1047"/>
        <end position="1072"/>
    </location>
</feature>
<dbReference type="InterPro" id="IPR039979">
    <property type="entry name" value="PRPF18"/>
</dbReference>
<feature type="region of interest" description="Disordered" evidence="8">
    <location>
        <begin position="638"/>
        <end position="662"/>
    </location>
</feature>
<evidence type="ECO:0000259" key="10">
    <source>
        <dbReference type="PROSITE" id="PS50994"/>
    </source>
</evidence>
<dbReference type="InterPro" id="IPR001584">
    <property type="entry name" value="Integrase_cat-core"/>
</dbReference>
<dbReference type="InterPro" id="IPR013103">
    <property type="entry name" value="RVT_2"/>
</dbReference>
<gene>
    <name evidence="11" type="ORF">SCF082_LOCUS39652</name>
</gene>
<name>A0ABP0Q692_9DINO</name>
<accession>A0ABP0Q692</accession>
<dbReference type="PROSITE" id="PS50076">
    <property type="entry name" value="DNAJ_2"/>
    <property type="match status" value="1"/>
</dbReference>
<dbReference type="Gene3D" id="1.10.287.110">
    <property type="entry name" value="DnaJ domain"/>
    <property type="match status" value="1"/>
</dbReference>
<feature type="compositionally biased region" description="Basic and acidic residues" evidence="8">
    <location>
        <begin position="1135"/>
        <end position="1155"/>
    </location>
</feature>
<dbReference type="InterPro" id="IPR036869">
    <property type="entry name" value="J_dom_sf"/>
</dbReference>
<feature type="compositionally biased region" description="Polar residues" evidence="8">
    <location>
        <begin position="314"/>
        <end position="327"/>
    </location>
</feature>
<evidence type="ECO:0000256" key="2">
    <source>
        <dbReference type="ARBA" id="ARBA00008137"/>
    </source>
</evidence>
<dbReference type="Proteomes" id="UP001642464">
    <property type="component" value="Unassembled WGS sequence"/>
</dbReference>
<dbReference type="InterPro" id="IPR001623">
    <property type="entry name" value="DnaJ_domain"/>
</dbReference>
<organism evidence="11 12">
    <name type="scientific">Durusdinium trenchii</name>
    <dbReference type="NCBI Taxonomy" id="1381693"/>
    <lineage>
        <taxon>Eukaryota</taxon>
        <taxon>Sar</taxon>
        <taxon>Alveolata</taxon>
        <taxon>Dinophyceae</taxon>
        <taxon>Suessiales</taxon>
        <taxon>Symbiodiniaceae</taxon>
        <taxon>Durusdinium</taxon>
    </lineage>
</organism>
<dbReference type="PANTHER" id="PTHR13007:SF19">
    <property type="entry name" value="PRE-MRNA-SPLICING FACTOR 18"/>
    <property type="match status" value="1"/>
</dbReference>
<feature type="region of interest" description="Disordered" evidence="8">
    <location>
        <begin position="1111"/>
        <end position="1225"/>
    </location>
</feature>
<dbReference type="SUPFAM" id="SSF46565">
    <property type="entry name" value="Chaperone J-domain"/>
    <property type="match status" value="1"/>
</dbReference>
<dbReference type="EMBL" id="CAXAMM010039073">
    <property type="protein sequence ID" value="CAK9083538.1"/>
    <property type="molecule type" value="Genomic_DNA"/>
</dbReference>
<dbReference type="CDD" id="cd06257">
    <property type="entry name" value="DnaJ"/>
    <property type="match status" value="1"/>
</dbReference>
<evidence type="ECO:0000256" key="6">
    <source>
        <dbReference type="ARBA" id="ARBA00023187"/>
    </source>
</evidence>
<dbReference type="Gene3D" id="1.20.940.10">
    <property type="entry name" value="Functional domain of the splicing factor Prp18"/>
    <property type="match status" value="1"/>
</dbReference>
<evidence type="ECO:0000259" key="9">
    <source>
        <dbReference type="PROSITE" id="PS50076"/>
    </source>
</evidence>
<evidence type="ECO:0000256" key="5">
    <source>
        <dbReference type="ARBA" id="ARBA00022728"/>
    </source>
</evidence>
<comment type="caution">
    <text evidence="11">The sequence shown here is derived from an EMBL/GenBank/DDBJ whole genome shotgun (WGS) entry which is preliminary data.</text>
</comment>
<dbReference type="PANTHER" id="PTHR13007">
    <property type="entry name" value="PRE-MRNA SPLICING FACTOR-RELATED"/>
    <property type="match status" value="1"/>
</dbReference>
<reference evidence="11 12" key="1">
    <citation type="submission" date="2024-02" db="EMBL/GenBank/DDBJ databases">
        <authorList>
            <person name="Chen Y."/>
            <person name="Shah S."/>
            <person name="Dougan E. K."/>
            <person name="Thang M."/>
            <person name="Chan C."/>
        </authorList>
    </citation>
    <scope>NUCLEOTIDE SEQUENCE [LARGE SCALE GENOMIC DNA]</scope>
</reference>
<feature type="domain" description="Integrase catalytic" evidence="10">
    <location>
        <begin position="723"/>
        <end position="894"/>
    </location>
</feature>
<evidence type="ECO:0000256" key="7">
    <source>
        <dbReference type="ARBA" id="ARBA00023242"/>
    </source>
</evidence>
<dbReference type="Pfam" id="PF07727">
    <property type="entry name" value="RVT_2"/>
    <property type="match status" value="1"/>
</dbReference>
<evidence type="ECO:0000313" key="11">
    <source>
        <dbReference type="EMBL" id="CAK9083538.1"/>
    </source>
</evidence>
<sequence>MAMQGVLNTRVKKSRIRSEQDRETLENHWFHFTRKLLMVNGGPAALKNLNKSAYPGDFTTSRPVPSQGMIPSSEKVQQACTHPKEYQTKGANQHGTWTRCSLCQTKTGYQKYGPDNPPPKTKGAVVETYVASEAMGTTRVPMGASSSESPQPLMPDLETAFRGQNQQLVQSTAAVMAQVMTPVVEGFHQALRYQAEESQRAQERQETQMQQSFLALQRIMQQTDPARQPGAAFPALPPEELHRLLAQGFAMASQHPLPEDEDWDSDLADELICSEFPEGRESHLSKRQKRALLNSIESLSKSTEFSDEPKSSVVEVNQEWSQEQNAEPESLSRNEEEPDGQSRTKKEPVSQSRQTREAVSRLTEQKCLTRPVRFDRNVTPSSQELSALGVVNVRRCRHGDLEKRPTSSLKVMELFSPPRITQEAAQAGLQVTEPSNFDLKLGWNALCPEDRKKMWKTIEEQEPGVILMSPDCKMFSQLMNVNLKRIPVEKLTRQQMEALVMWHLCLQVAEHQMKKGRYFVLEQPAGASSWSTHGSKWLMENDEVFFFFFDQCELGLQVCPEGPSRKTTALATNHLGVAAVMSQYQCRRSHEHVRLENGLPKKAQVYPPDMVRSLIQGILMGASEFVGATHVDDVIDEDEAEQEGVERQPRTPGTLQRDLSDQLTEEQKKKITLMHLNMGHLSKDQMLAMLKAAGAKEGVLRYVKDKFRCEHCMRQRKPVERRHAALPRTFSFNRIVALDYFFLSFSNRTFAFLNAICHGTNFQQVGLLRNYEGGVPSSSETWTLFNRVWIQPFGLPETIVCDGGSEFKQSFERSVEQHGILQIITDAASPWQNGKVERHGGWVKERAELEINSGQTTLIESSDLEELVLSIVACKNRWFSRSGYSPCQLVFGANPRVPAELLSDDTLQEIGWQEIETDPFDQDTAAAAYNRSHQIRQRARQLCVEASCREKIRLSSTHRAHKQRQWAIGQWVFVWRKFPGTGQGHLTRARWTGPGIVVLQAGHTVWVSMRARLWKCNSDQLRPASHFESIGAEMARSGELQELVKQGRSSKAGAVDVTLEGTPPPDEEQQLVPTTEVAQPLVHETIRADDNSQQGEGQEHVPLREIRVPAPVIADEDADSATIDSVSDKPLSSKRKSEEPRCDDVVDTDQERLERIAMQTMRRLDREEKIRRLRDRGESAPDLSNSSASASSIPSGSASSTRPDLDKIQEEEDDKETSEQKEELMSHMSEAGIDFFEISGSEACLMAKPYKSKSQEFNMKEATPEEKEGFRASDRAEWETIQDLHAVRVLTLKESRQIRRERPHRILQSRFVRRKKPMPGVGKWKFKSRWCVLGHSDPDSGTYTTYSPMPMTESISIFFQLCTNMNMCVTFCDVTQAFCQSEPLDRPQGGLYVEACEGLGLPAGTLVQLVAPVYGLEDAPIRWHQTVIHFLMELGFQRSLLEPCWYVRRDENNEVEAMILVEVDDLNVAARPELRDQLLDTLASRFRFGKMEYDEADFAGRHVKILPSRIEMNQEKYILEKLHPVKLSLGRKGNKSATLLPDEFESFRSMLYRVAWVAHQTRPEAAGAVSILSSRLKEAVIHDICCLNKLIAHLRNTAQQSLTLHSFNNDDMILISASDAGGVDGLPPPGSNETDTVQGAWVIMAADQLPSASNRTKVSILSWRSSKLRRKVASTLASEALAFSQSLGEVEWIQIMIRDIVKGDVSRKDWTLSLAPHYPVLRENCELAERLQQCHITDAKSLYDALLKESPMSRQDRRTSVELSIILESLQKARSVVRWAPHPRMVADGLTKADITRSNGALEELLRTSRLALWDESEELRLRKTDPKARGRTKGASTRLRQSEANLTALVFPSRINRNFGVMKGYEMRPHMDKAVMLFFQLCLLEVGSVGLERTQDPNAEAFTDGYMRSGFAPDHDDRERGDKGWMDEDGYLYLIGSGPPVSRASKKERRCRGGSDPTLTLGRFKELINRAGEKVAQSDVGSVKGAEGERVILDEVEGFLFLNDETPTRTHLPTYKISFEEVQSSIRRHADVSDVLCPHSMLGEAVGQELGRMGWGAVIIPKASGRSVKPGLLKQGVGVDEPRTRHLVLGHRTLGQILTLKSLARQVVSGGVTLVSTADVSGTVLVTMKELPKGADLTCWEQRKERHRCVRDVPPGGATAFQVPPANLPARSHSVLKDFKTRVESSPGVELRRFGGVNLAKKLEIAECLGVATHRWGYACCLLCEKDAECGKVPALEAASGESGLPGEGLVGSVAAAGGAAAAVAQEAAEAASAPTPARGTAEVVRILGSDKTKPFQVLGLPTVGATSYAVRTAFRRLALLVHPDKNPGEEERCHQALLRAQQAREAALALLASPPKAAEGAGVQAPKGPTRGPAPRPRDDAASAAREPQHRKEFASAEAYVSYALQYVFDEWQRFVDLALGGPNDEKRKKATEKRAVAAAASGGAEGVLRSQVAMQQTSKSVKALQKLLKNQALGNDVLAKVERVCRGMLCKEYVEANQAYLDLAIGNKAWHSEVPTLMEGGMDGLSGVDRGRMSLAQETS</sequence>
<evidence type="ECO:0000313" key="12">
    <source>
        <dbReference type="Proteomes" id="UP001642464"/>
    </source>
</evidence>
<dbReference type="SUPFAM" id="SSF47938">
    <property type="entry name" value="Functional domain of the splicing factor Prp18"/>
    <property type="match status" value="1"/>
</dbReference>
<evidence type="ECO:0000256" key="3">
    <source>
        <dbReference type="ARBA" id="ARBA00018242"/>
    </source>
</evidence>
<dbReference type="PROSITE" id="PS50994">
    <property type="entry name" value="INTEGRASE"/>
    <property type="match status" value="1"/>
</dbReference>
<feature type="compositionally biased region" description="Basic and acidic residues" evidence="8">
    <location>
        <begin position="330"/>
        <end position="359"/>
    </location>
</feature>
<protein>
    <recommendedName>
        <fullName evidence="3">Pre-mRNA-splicing factor 18</fullName>
    </recommendedName>
</protein>
<evidence type="ECO:0000256" key="4">
    <source>
        <dbReference type="ARBA" id="ARBA00022664"/>
    </source>
</evidence>
<dbReference type="Gene3D" id="3.30.420.10">
    <property type="entry name" value="Ribonuclease H-like superfamily/Ribonuclease H"/>
    <property type="match status" value="1"/>
</dbReference>
<dbReference type="InterPro" id="IPR036397">
    <property type="entry name" value="RNaseH_sf"/>
</dbReference>
<comment type="subcellular location">
    <subcellularLocation>
        <location evidence="1">Nucleus</location>
    </subcellularLocation>
</comment>
<keyword evidence="4" id="KW-0507">mRNA processing</keyword>
<dbReference type="Pfam" id="PF02840">
    <property type="entry name" value="Prp18"/>
    <property type="match status" value="1"/>
</dbReference>
<feature type="compositionally biased region" description="Basic and acidic residues" evidence="8">
    <location>
        <begin position="1162"/>
        <end position="1179"/>
    </location>
</feature>
<dbReference type="InterPro" id="IPR012337">
    <property type="entry name" value="RNaseH-like_sf"/>
</dbReference>
<feature type="compositionally biased region" description="Low complexity" evidence="8">
    <location>
        <begin position="1180"/>
        <end position="1200"/>
    </location>
</feature>
<feature type="region of interest" description="Disordered" evidence="8">
    <location>
        <begin position="2357"/>
        <end position="2392"/>
    </location>
</feature>
<feature type="compositionally biased region" description="Basic and acidic residues" evidence="8">
    <location>
        <begin position="2378"/>
        <end position="2392"/>
    </location>
</feature>
<dbReference type="SUPFAM" id="SSF53098">
    <property type="entry name" value="Ribonuclease H-like"/>
    <property type="match status" value="1"/>
</dbReference>